<name>A0A2V1HP21_9MICO</name>
<dbReference type="Gene3D" id="1.10.357.10">
    <property type="entry name" value="Tetracycline Repressor, domain 2"/>
    <property type="match status" value="1"/>
</dbReference>
<dbReference type="EMBL" id="QEOP01000002">
    <property type="protein sequence ID" value="PVZ94081.1"/>
    <property type="molecule type" value="Genomic_DNA"/>
</dbReference>
<organism evidence="5 6">
    <name type="scientific">Amnibacterium flavum</name>
    <dbReference type="NCBI Taxonomy" id="2173173"/>
    <lineage>
        <taxon>Bacteria</taxon>
        <taxon>Bacillati</taxon>
        <taxon>Actinomycetota</taxon>
        <taxon>Actinomycetes</taxon>
        <taxon>Micrococcales</taxon>
        <taxon>Microbacteriaceae</taxon>
        <taxon>Amnibacterium</taxon>
    </lineage>
</organism>
<dbReference type="PROSITE" id="PS01081">
    <property type="entry name" value="HTH_TETR_1"/>
    <property type="match status" value="1"/>
</dbReference>
<feature type="region of interest" description="Disordered" evidence="3">
    <location>
        <begin position="1"/>
        <end position="23"/>
    </location>
</feature>
<gene>
    <name evidence="5" type="ORF">DDQ50_10030</name>
</gene>
<dbReference type="InterPro" id="IPR041678">
    <property type="entry name" value="TetR_C_16"/>
</dbReference>
<sequence length="220" mass="23938">MSEPTPSSTVQHDDLEDSPDDELVRSGRDAALTRRALVRAARRRFATEGYRATTVREIAADAGVNVALINRYFTSKEGLFAACMIRTSDELDIRTPDRPSDLDGVIDRLVAHVVLAPDSDDPLQLLLLLRSSGDENADLIRRNTLEHFTRKLAAAAGWNADDPGTAPVLLRAQLAIATSLGVVMLRTSAAVQPVASADIDELTDALRDIFRALLTPRPTK</sequence>
<keyword evidence="1 2" id="KW-0238">DNA-binding</keyword>
<feature type="compositionally biased region" description="Polar residues" evidence="3">
    <location>
        <begin position="1"/>
        <end position="10"/>
    </location>
</feature>
<evidence type="ECO:0000256" key="3">
    <source>
        <dbReference type="SAM" id="MobiDB-lite"/>
    </source>
</evidence>
<dbReference type="InterPro" id="IPR036271">
    <property type="entry name" value="Tet_transcr_reg_TetR-rel_C_sf"/>
</dbReference>
<evidence type="ECO:0000313" key="5">
    <source>
        <dbReference type="EMBL" id="PVZ94081.1"/>
    </source>
</evidence>
<comment type="caution">
    <text evidence="5">The sequence shown here is derived from an EMBL/GenBank/DDBJ whole genome shotgun (WGS) entry which is preliminary data.</text>
</comment>
<proteinExistence type="predicted"/>
<dbReference type="RefSeq" id="WP_116756595.1">
    <property type="nucleotide sequence ID" value="NZ_JBHUEX010000001.1"/>
</dbReference>
<dbReference type="PRINTS" id="PR00455">
    <property type="entry name" value="HTHTETR"/>
</dbReference>
<dbReference type="InterPro" id="IPR023772">
    <property type="entry name" value="DNA-bd_HTH_TetR-type_CS"/>
</dbReference>
<dbReference type="Pfam" id="PF17920">
    <property type="entry name" value="TetR_C_16"/>
    <property type="match status" value="1"/>
</dbReference>
<dbReference type="InterPro" id="IPR001647">
    <property type="entry name" value="HTH_TetR"/>
</dbReference>
<dbReference type="InterPro" id="IPR009057">
    <property type="entry name" value="Homeodomain-like_sf"/>
</dbReference>
<dbReference type="PANTHER" id="PTHR30055">
    <property type="entry name" value="HTH-TYPE TRANSCRIPTIONAL REGULATOR RUTR"/>
    <property type="match status" value="1"/>
</dbReference>
<dbReference type="InterPro" id="IPR050109">
    <property type="entry name" value="HTH-type_TetR-like_transc_reg"/>
</dbReference>
<protein>
    <submittedName>
        <fullName evidence="5">TetR/AcrR family transcriptional regulator</fullName>
    </submittedName>
</protein>
<evidence type="ECO:0000313" key="6">
    <source>
        <dbReference type="Proteomes" id="UP000244893"/>
    </source>
</evidence>
<dbReference type="SUPFAM" id="SSF46689">
    <property type="entry name" value="Homeodomain-like"/>
    <property type="match status" value="1"/>
</dbReference>
<evidence type="ECO:0000256" key="2">
    <source>
        <dbReference type="PROSITE-ProRule" id="PRU00335"/>
    </source>
</evidence>
<dbReference type="GO" id="GO:0003700">
    <property type="term" value="F:DNA-binding transcription factor activity"/>
    <property type="evidence" value="ECO:0007669"/>
    <property type="project" value="TreeGrafter"/>
</dbReference>
<dbReference type="OrthoDB" id="4726108at2"/>
<reference evidence="5 6" key="1">
    <citation type="submission" date="2018-05" db="EMBL/GenBank/DDBJ databases">
        <title>Amnibacterium sp. M8JJ-5, whole genome shotgun sequence.</title>
        <authorList>
            <person name="Tuo L."/>
        </authorList>
    </citation>
    <scope>NUCLEOTIDE SEQUENCE [LARGE SCALE GENOMIC DNA]</scope>
    <source>
        <strain evidence="5 6">M8JJ-5</strain>
    </source>
</reference>
<dbReference type="Proteomes" id="UP000244893">
    <property type="component" value="Unassembled WGS sequence"/>
</dbReference>
<feature type="DNA-binding region" description="H-T-H motif" evidence="2">
    <location>
        <begin position="54"/>
        <end position="73"/>
    </location>
</feature>
<dbReference type="PANTHER" id="PTHR30055:SF235">
    <property type="entry name" value="TRANSCRIPTIONAL REGULATORY PROTEIN"/>
    <property type="match status" value="1"/>
</dbReference>
<dbReference type="PROSITE" id="PS50977">
    <property type="entry name" value="HTH_TETR_2"/>
    <property type="match status" value="1"/>
</dbReference>
<evidence type="ECO:0000259" key="4">
    <source>
        <dbReference type="PROSITE" id="PS50977"/>
    </source>
</evidence>
<dbReference type="Pfam" id="PF00440">
    <property type="entry name" value="TetR_N"/>
    <property type="match status" value="1"/>
</dbReference>
<dbReference type="AlphaFoldDB" id="A0A2V1HP21"/>
<keyword evidence="6" id="KW-1185">Reference proteome</keyword>
<feature type="domain" description="HTH tetR-type" evidence="4">
    <location>
        <begin position="31"/>
        <end position="91"/>
    </location>
</feature>
<dbReference type="SUPFAM" id="SSF48498">
    <property type="entry name" value="Tetracyclin repressor-like, C-terminal domain"/>
    <property type="match status" value="1"/>
</dbReference>
<evidence type="ECO:0000256" key="1">
    <source>
        <dbReference type="ARBA" id="ARBA00023125"/>
    </source>
</evidence>
<dbReference type="GO" id="GO:0000976">
    <property type="term" value="F:transcription cis-regulatory region binding"/>
    <property type="evidence" value="ECO:0007669"/>
    <property type="project" value="TreeGrafter"/>
</dbReference>
<accession>A0A2V1HP21</accession>